<feature type="compositionally biased region" description="Basic and acidic residues" evidence="2">
    <location>
        <begin position="61"/>
        <end position="75"/>
    </location>
</feature>
<reference evidence="4 5" key="1">
    <citation type="submission" date="2018-04" db="EMBL/GenBank/DDBJ databases">
        <authorList>
            <person name="Vogel A."/>
        </authorList>
    </citation>
    <scope>NUCLEOTIDE SEQUENCE [LARGE SCALE GENOMIC DNA]</scope>
</reference>
<dbReference type="AlphaFoldDB" id="A0A484N9U2"/>
<dbReference type="InterPro" id="IPR006121">
    <property type="entry name" value="HMA_dom"/>
</dbReference>
<dbReference type="Gene3D" id="3.30.70.100">
    <property type="match status" value="1"/>
</dbReference>
<dbReference type="GO" id="GO:0009626">
    <property type="term" value="P:plant-type hypersensitive response"/>
    <property type="evidence" value="ECO:0007669"/>
    <property type="project" value="UniProtKB-KW"/>
</dbReference>
<feature type="compositionally biased region" description="Polar residues" evidence="2">
    <location>
        <begin position="129"/>
        <end position="148"/>
    </location>
</feature>
<dbReference type="EMBL" id="OOIL02006568">
    <property type="protein sequence ID" value="VFQ98145.1"/>
    <property type="molecule type" value="Genomic_DNA"/>
</dbReference>
<dbReference type="PROSITE" id="PS50846">
    <property type="entry name" value="HMA_2"/>
    <property type="match status" value="1"/>
</dbReference>
<proteinExistence type="predicted"/>
<keyword evidence="5" id="KW-1185">Reference proteome</keyword>
<sequence length="219" mass="23824">MMFIKSIDRFFCFSPASTATSSTAAAQPGRHRVERLGGGHTPRSRNSTSQSSSPWVNPVVESRRKSSSDVPDNLRRSGASAAAATPPGSPFIDHLLAINSKNVKAAVFKKRQSSNEPSGVLRRPWPASQFPTATPKNSNKADSLSSTPIPRRNHQVVELRVSIHCKGCERKVKKHLSKMEGVTWYSVDACTQKVTVVGEVSPLGVLASISKVMKNAQFW</sequence>
<feature type="region of interest" description="Disordered" evidence="2">
    <location>
        <begin position="21"/>
        <end position="86"/>
    </location>
</feature>
<accession>A0A484N9U2</accession>
<comment type="subcellular location">
    <subcellularLocation>
        <location evidence="1">Membrane</location>
        <topology evidence="1">Peripheral membrane protein</topology>
    </subcellularLocation>
</comment>
<evidence type="ECO:0000256" key="2">
    <source>
        <dbReference type="SAM" id="MobiDB-lite"/>
    </source>
</evidence>
<dbReference type="Pfam" id="PF00403">
    <property type="entry name" value="HMA"/>
    <property type="match status" value="1"/>
</dbReference>
<evidence type="ECO:0000259" key="3">
    <source>
        <dbReference type="PROSITE" id="PS50846"/>
    </source>
</evidence>
<feature type="compositionally biased region" description="Low complexity" evidence="2">
    <location>
        <begin position="44"/>
        <end position="54"/>
    </location>
</feature>
<feature type="region of interest" description="Disordered" evidence="2">
    <location>
        <begin position="109"/>
        <end position="148"/>
    </location>
</feature>
<dbReference type="PANTHER" id="PTHR46119:SF15">
    <property type="entry name" value="PROTEIN SODIUM POTASSIUM ROOT DEFECTIVE 2"/>
    <property type="match status" value="1"/>
</dbReference>
<dbReference type="GO" id="GO:0046872">
    <property type="term" value="F:metal ion binding"/>
    <property type="evidence" value="ECO:0007669"/>
    <property type="project" value="InterPro"/>
</dbReference>
<name>A0A484N9U2_9ASTE</name>
<dbReference type="Proteomes" id="UP000595140">
    <property type="component" value="Unassembled WGS sequence"/>
</dbReference>
<dbReference type="OrthoDB" id="689350at2759"/>
<dbReference type="SUPFAM" id="SSF55008">
    <property type="entry name" value="HMA, heavy metal-associated domain"/>
    <property type="match status" value="1"/>
</dbReference>
<gene>
    <name evidence="4" type="ORF">CCAM_LOCUS39921</name>
</gene>
<evidence type="ECO:0000256" key="1">
    <source>
        <dbReference type="ARBA" id="ARBA00004170"/>
    </source>
</evidence>
<dbReference type="GO" id="GO:0016020">
    <property type="term" value="C:membrane"/>
    <property type="evidence" value="ECO:0007669"/>
    <property type="project" value="UniProtKB-SubCell"/>
</dbReference>
<dbReference type="InterPro" id="IPR036163">
    <property type="entry name" value="HMA_dom_sf"/>
</dbReference>
<dbReference type="CDD" id="cd00371">
    <property type="entry name" value="HMA"/>
    <property type="match status" value="1"/>
</dbReference>
<dbReference type="PANTHER" id="PTHR46119">
    <property type="entry name" value="OS08G0405700 PROTEIN"/>
    <property type="match status" value="1"/>
</dbReference>
<dbReference type="InterPro" id="IPR044526">
    <property type="entry name" value="NAKR1-3"/>
</dbReference>
<protein>
    <recommendedName>
        <fullName evidence="3">HMA domain-containing protein</fullName>
    </recommendedName>
</protein>
<feature type="compositionally biased region" description="Low complexity" evidence="2">
    <location>
        <begin position="77"/>
        <end position="86"/>
    </location>
</feature>
<evidence type="ECO:0000313" key="4">
    <source>
        <dbReference type="EMBL" id="VFQ98145.1"/>
    </source>
</evidence>
<evidence type="ECO:0000313" key="5">
    <source>
        <dbReference type="Proteomes" id="UP000595140"/>
    </source>
</evidence>
<organism evidence="4 5">
    <name type="scientific">Cuscuta campestris</name>
    <dbReference type="NCBI Taxonomy" id="132261"/>
    <lineage>
        <taxon>Eukaryota</taxon>
        <taxon>Viridiplantae</taxon>
        <taxon>Streptophyta</taxon>
        <taxon>Embryophyta</taxon>
        <taxon>Tracheophyta</taxon>
        <taxon>Spermatophyta</taxon>
        <taxon>Magnoliopsida</taxon>
        <taxon>eudicotyledons</taxon>
        <taxon>Gunneridae</taxon>
        <taxon>Pentapetalae</taxon>
        <taxon>asterids</taxon>
        <taxon>lamiids</taxon>
        <taxon>Solanales</taxon>
        <taxon>Convolvulaceae</taxon>
        <taxon>Cuscuteae</taxon>
        <taxon>Cuscuta</taxon>
        <taxon>Cuscuta subgen. Grammica</taxon>
        <taxon>Cuscuta sect. Cleistogrammica</taxon>
    </lineage>
</organism>
<feature type="domain" description="HMA" evidence="3">
    <location>
        <begin position="154"/>
        <end position="219"/>
    </location>
</feature>